<reference evidence="2 3" key="1">
    <citation type="submission" date="2018-10" db="EMBL/GenBank/DDBJ databases">
        <title>Phylogenomics of Brevibacillus.</title>
        <authorList>
            <person name="Dunlap C."/>
        </authorList>
    </citation>
    <scope>NUCLEOTIDE SEQUENCE [LARGE SCALE GENOMIC DNA]</scope>
    <source>
        <strain evidence="2 3">JCM 12215</strain>
    </source>
</reference>
<feature type="domain" description="Copper amine oxidase-like N-terminal" evidence="1">
    <location>
        <begin position="31"/>
        <end position="109"/>
    </location>
</feature>
<gene>
    <name evidence="2" type="ORF">EDM52_20070</name>
</gene>
<dbReference type="AlphaFoldDB" id="A0A3M8BYV5"/>
<comment type="caution">
    <text evidence="2">The sequence shown here is derived from an EMBL/GenBank/DDBJ whole genome shotgun (WGS) entry which is preliminary data.</text>
</comment>
<dbReference type="Proteomes" id="UP000282028">
    <property type="component" value="Unassembled WGS sequence"/>
</dbReference>
<proteinExistence type="predicted"/>
<dbReference type="Pfam" id="PF07833">
    <property type="entry name" value="Cu_amine_oxidN1"/>
    <property type="match status" value="1"/>
</dbReference>
<sequence>MSNPQGIQILKANQDLPQDYAEGGLAFLLVINGKGFSPEESAVYVSEKQDEIMVPVRTIAEQLGYKLSWNQNNKSIELTKGPHFHMIKIGEDQYNIAKMNMTLGAALSMVRS</sequence>
<dbReference type="EMBL" id="RHHR01000043">
    <property type="protein sequence ID" value="RNB68608.1"/>
    <property type="molecule type" value="Genomic_DNA"/>
</dbReference>
<keyword evidence="3" id="KW-1185">Reference proteome</keyword>
<protein>
    <submittedName>
        <fullName evidence="2">Copper amine oxidase N-terminal domain-containing protein</fullName>
    </submittedName>
</protein>
<evidence type="ECO:0000313" key="2">
    <source>
        <dbReference type="EMBL" id="RNB68608.1"/>
    </source>
</evidence>
<dbReference type="InterPro" id="IPR036582">
    <property type="entry name" value="Mao_N_sf"/>
</dbReference>
<evidence type="ECO:0000313" key="3">
    <source>
        <dbReference type="Proteomes" id="UP000282028"/>
    </source>
</evidence>
<dbReference type="SUPFAM" id="SSF55383">
    <property type="entry name" value="Copper amine oxidase, domain N"/>
    <property type="match status" value="1"/>
</dbReference>
<dbReference type="InterPro" id="IPR012854">
    <property type="entry name" value="Cu_amine_oxidase-like_N"/>
</dbReference>
<evidence type="ECO:0000259" key="1">
    <source>
        <dbReference type="Pfam" id="PF07833"/>
    </source>
</evidence>
<accession>A0A3M8BYV5</accession>
<organism evidence="2 3">
    <name type="scientific">Brevibacillus invocatus</name>
    <dbReference type="NCBI Taxonomy" id="173959"/>
    <lineage>
        <taxon>Bacteria</taxon>
        <taxon>Bacillati</taxon>
        <taxon>Bacillota</taxon>
        <taxon>Bacilli</taxon>
        <taxon>Bacillales</taxon>
        <taxon>Paenibacillaceae</taxon>
        <taxon>Brevibacillus</taxon>
    </lineage>
</organism>
<name>A0A3M8BYV5_9BACL</name>
<dbReference type="Gene3D" id="3.30.457.10">
    <property type="entry name" value="Copper amine oxidase-like, N-terminal domain"/>
    <property type="match status" value="1"/>
</dbReference>